<gene>
    <name evidence="1" type="ORF">BO82DRAFT_130616</name>
</gene>
<dbReference type="Proteomes" id="UP000248340">
    <property type="component" value="Unassembled WGS sequence"/>
</dbReference>
<dbReference type="EMBL" id="KZ821718">
    <property type="protein sequence ID" value="PYH79507.1"/>
    <property type="molecule type" value="Genomic_DNA"/>
</dbReference>
<proteinExistence type="predicted"/>
<dbReference type="GeneID" id="37132708"/>
<evidence type="ECO:0000313" key="2">
    <source>
        <dbReference type="Proteomes" id="UP000248340"/>
    </source>
</evidence>
<name>A0A319C6G9_9EURO</name>
<protein>
    <submittedName>
        <fullName evidence="1">Uncharacterized protein</fullName>
    </submittedName>
</protein>
<dbReference type="AlphaFoldDB" id="A0A319C6G9"/>
<sequence length="188" mass="21000">MTSGNLIASWMKKTGMLLPTISQLPSAVYIFTANPRTSRTVSALPLLPCTVENRTNTGVSRDVSVNTPAVVSSGMALCSVKVPKAPAPRACTTRSGIRSWSKRMIWQVISRSPFYWCQCKTHLLPSNRILQQRRPRPLRIRHPKPMIRVSDLDPIIRRHGQLALAPLREVDGIPREVFLLGHVVLFSV</sequence>
<dbReference type="VEuPathDB" id="FungiDB:BO82DRAFT_130616"/>
<accession>A0A319C6G9</accession>
<keyword evidence="2" id="KW-1185">Reference proteome</keyword>
<organism evidence="1 2">
    <name type="scientific">Aspergillus uvarum CBS 121591</name>
    <dbReference type="NCBI Taxonomy" id="1448315"/>
    <lineage>
        <taxon>Eukaryota</taxon>
        <taxon>Fungi</taxon>
        <taxon>Dikarya</taxon>
        <taxon>Ascomycota</taxon>
        <taxon>Pezizomycotina</taxon>
        <taxon>Eurotiomycetes</taxon>
        <taxon>Eurotiomycetidae</taxon>
        <taxon>Eurotiales</taxon>
        <taxon>Aspergillaceae</taxon>
        <taxon>Aspergillus</taxon>
        <taxon>Aspergillus subgen. Circumdati</taxon>
    </lineage>
</organism>
<dbReference type="RefSeq" id="XP_025489707.1">
    <property type="nucleotide sequence ID" value="XM_025629967.1"/>
</dbReference>
<dbReference type="OrthoDB" id="10374391at2759"/>
<evidence type="ECO:0000313" key="1">
    <source>
        <dbReference type="EMBL" id="PYH79507.1"/>
    </source>
</evidence>
<reference evidence="1 2" key="1">
    <citation type="submission" date="2016-12" db="EMBL/GenBank/DDBJ databases">
        <title>The genomes of Aspergillus section Nigri reveals drivers in fungal speciation.</title>
        <authorList>
            <consortium name="DOE Joint Genome Institute"/>
            <person name="Vesth T.C."/>
            <person name="Nybo J."/>
            <person name="Theobald S."/>
            <person name="Brandl J."/>
            <person name="Frisvad J.C."/>
            <person name="Nielsen K.F."/>
            <person name="Lyhne E.K."/>
            <person name="Kogle M.E."/>
            <person name="Kuo A."/>
            <person name="Riley R."/>
            <person name="Clum A."/>
            <person name="Nolan M."/>
            <person name="Lipzen A."/>
            <person name="Salamov A."/>
            <person name="Henrissat B."/>
            <person name="Wiebenga A."/>
            <person name="De Vries R.P."/>
            <person name="Grigoriev I.V."/>
            <person name="Mortensen U.H."/>
            <person name="Andersen M.R."/>
            <person name="Baker S.E."/>
        </authorList>
    </citation>
    <scope>NUCLEOTIDE SEQUENCE [LARGE SCALE GENOMIC DNA]</scope>
    <source>
        <strain evidence="1 2">CBS 121591</strain>
    </source>
</reference>